<dbReference type="Gene3D" id="3.10.20.90">
    <property type="entry name" value="Phosphatidylinositol 3-kinase Catalytic Subunit, Chain A, domain 1"/>
    <property type="match status" value="1"/>
</dbReference>
<name>A0A9P1C0I8_9DINO</name>
<feature type="domain" description="Ubiquitin-like" evidence="1">
    <location>
        <begin position="7"/>
        <end position="90"/>
    </location>
</feature>
<accession>A0A9P1C0I8</accession>
<dbReference type="EMBL" id="CAMXCT020000780">
    <property type="protein sequence ID" value="CAL1136582.1"/>
    <property type="molecule type" value="Genomic_DNA"/>
</dbReference>
<evidence type="ECO:0000313" key="3">
    <source>
        <dbReference type="EMBL" id="CAL1136582.1"/>
    </source>
</evidence>
<evidence type="ECO:0000259" key="1">
    <source>
        <dbReference type="PROSITE" id="PS50053"/>
    </source>
</evidence>
<dbReference type="CDD" id="cd17039">
    <property type="entry name" value="Ubl_ubiquitin_like"/>
    <property type="match status" value="1"/>
</dbReference>
<dbReference type="PROSITE" id="PS50053">
    <property type="entry name" value="UBIQUITIN_2"/>
    <property type="match status" value="1"/>
</dbReference>
<protein>
    <recommendedName>
        <fullName evidence="1">Ubiquitin-like domain-containing protein</fullName>
    </recommendedName>
</protein>
<dbReference type="EMBL" id="CAMXCT010000780">
    <property type="protein sequence ID" value="CAI3983207.1"/>
    <property type="molecule type" value="Genomic_DNA"/>
</dbReference>
<dbReference type="EMBL" id="CAMXCT030000780">
    <property type="protein sequence ID" value="CAL4770519.1"/>
    <property type="molecule type" value="Genomic_DNA"/>
</dbReference>
<gene>
    <name evidence="2" type="ORF">C1SCF055_LOCUS10836</name>
</gene>
<sequence length="104" mass="11383">MAVFANTSITIKVLEPRSGEKPQEGGDYYWGMVDKAAPKDVFLIKATGAMKVKELKAAIAKEKGYAAESRRLMYFGGELEDSRTLESAGMCNTDDPLLHLIPEA</sequence>
<dbReference type="Pfam" id="PF00240">
    <property type="entry name" value="ubiquitin"/>
    <property type="match status" value="1"/>
</dbReference>
<comment type="caution">
    <text evidence="2">The sequence shown here is derived from an EMBL/GenBank/DDBJ whole genome shotgun (WGS) entry which is preliminary data.</text>
</comment>
<dbReference type="SUPFAM" id="SSF54236">
    <property type="entry name" value="Ubiquitin-like"/>
    <property type="match status" value="1"/>
</dbReference>
<organism evidence="2">
    <name type="scientific">Cladocopium goreaui</name>
    <dbReference type="NCBI Taxonomy" id="2562237"/>
    <lineage>
        <taxon>Eukaryota</taxon>
        <taxon>Sar</taxon>
        <taxon>Alveolata</taxon>
        <taxon>Dinophyceae</taxon>
        <taxon>Suessiales</taxon>
        <taxon>Symbiodiniaceae</taxon>
        <taxon>Cladocopium</taxon>
    </lineage>
</organism>
<reference evidence="3" key="2">
    <citation type="submission" date="2024-04" db="EMBL/GenBank/DDBJ databases">
        <authorList>
            <person name="Chen Y."/>
            <person name="Shah S."/>
            <person name="Dougan E. K."/>
            <person name="Thang M."/>
            <person name="Chan C."/>
        </authorList>
    </citation>
    <scope>NUCLEOTIDE SEQUENCE [LARGE SCALE GENOMIC DNA]</scope>
</reference>
<dbReference type="Proteomes" id="UP001152797">
    <property type="component" value="Unassembled WGS sequence"/>
</dbReference>
<reference evidence="2" key="1">
    <citation type="submission" date="2022-10" db="EMBL/GenBank/DDBJ databases">
        <authorList>
            <person name="Chen Y."/>
            <person name="Dougan E. K."/>
            <person name="Chan C."/>
            <person name="Rhodes N."/>
            <person name="Thang M."/>
        </authorList>
    </citation>
    <scope>NUCLEOTIDE SEQUENCE</scope>
</reference>
<proteinExistence type="predicted"/>
<keyword evidence="4" id="KW-1185">Reference proteome</keyword>
<dbReference type="SMART" id="SM00213">
    <property type="entry name" value="UBQ"/>
    <property type="match status" value="1"/>
</dbReference>
<evidence type="ECO:0000313" key="4">
    <source>
        <dbReference type="Proteomes" id="UP001152797"/>
    </source>
</evidence>
<dbReference type="AlphaFoldDB" id="A0A9P1C0I8"/>
<evidence type="ECO:0000313" key="2">
    <source>
        <dbReference type="EMBL" id="CAI3983207.1"/>
    </source>
</evidence>
<dbReference type="InterPro" id="IPR029071">
    <property type="entry name" value="Ubiquitin-like_domsf"/>
</dbReference>
<dbReference type="OrthoDB" id="419317at2759"/>
<dbReference type="InterPro" id="IPR000626">
    <property type="entry name" value="Ubiquitin-like_dom"/>
</dbReference>